<dbReference type="Gene3D" id="1.20.1070.10">
    <property type="entry name" value="Rhodopsin 7-helix transmembrane proteins"/>
    <property type="match status" value="1"/>
</dbReference>
<feature type="transmembrane region" description="Helical" evidence="13">
    <location>
        <begin position="277"/>
        <end position="303"/>
    </location>
</feature>
<keyword evidence="4 11" id="KW-0812">Transmembrane</keyword>
<dbReference type="PANTHER" id="PTHR24248:SF174">
    <property type="entry name" value="TYRAMINE_OCTOPAMINE RECEPTOR"/>
    <property type="match status" value="1"/>
</dbReference>
<evidence type="ECO:0000256" key="13">
    <source>
        <dbReference type="SAM" id="Phobius"/>
    </source>
</evidence>
<feature type="transmembrane region" description="Helical" evidence="13">
    <location>
        <begin position="413"/>
        <end position="434"/>
    </location>
</feature>
<dbReference type="Proteomes" id="UP000250275">
    <property type="component" value="Unassembled WGS sequence"/>
</dbReference>
<comment type="subcellular location">
    <subcellularLocation>
        <location evidence="1">Cell membrane</location>
        <topology evidence="1">Multi-pass membrane protein</topology>
    </subcellularLocation>
</comment>
<evidence type="ECO:0000256" key="11">
    <source>
        <dbReference type="RuleBase" id="RU000688"/>
    </source>
</evidence>
<dbReference type="InterPro" id="IPR000276">
    <property type="entry name" value="GPCR_Rhodpsn"/>
</dbReference>
<dbReference type="InterPro" id="IPR017452">
    <property type="entry name" value="GPCR_Rhodpsn_7TM"/>
</dbReference>
<keyword evidence="10 11" id="KW-0807">Transducer</keyword>
<evidence type="ECO:0000256" key="10">
    <source>
        <dbReference type="ARBA" id="ARBA00023224"/>
    </source>
</evidence>
<feature type="domain" description="G-protein coupled receptors family 1 profile" evidence="14">
    <location>
        <begin position="134"/>
        <end position="465"/>
    </location>
</feature>
<dbReference type="GO" id="GO:0005886">
    <property type="term" value="C:plasma membrane"/>
    <property type="evidence" value="ECO:0007669"/>
    <property type="project" value="UniProtKB-SubCell"/>
</dbReference>
<feature type="transmembrane region" description="Helical" evidence="13">
    <location>
        <begin position="117"/>
        <end position="143"/>
    </location>
</feature>
<dbReference type="OrthoDB" id="5955450at2759"/>
<dbReference type="AlphaFoldDB" id="A0A310S7D4"/>
<dbReference type="PROSITE" id="PS00237">
    <property type="entry name" value="G_PROTEIN_RECEP_F1_1"/>
    <property type="match status" value="1"/>
</dbReference>
<evidence type="ECO:0000256" key="2">
    <source>
        <dbReference type="ARBA" id="ARBA00010663"/>
    </source>
</evidence>
<evidence type="ECO:0000256" key="9">
    <source>
        <dbReference type="ARBA" id="ARBA00023180"/>
    </source>
</evidence>
<evidence type="ECO:0000256" key="12">
    <source>
        <dbReference type="SAM" id="MobiDB-lite"/>
    </source>
</evidence>
<dbReference type="InterPro" id="IPR002002">
    <property type="entry name" value="Octopmn_rcpt"/>
</dbReference>
<keyword evidence="6 11" id="KW-0297">G-protein coupled receptor</keyword>
<evidence type="ECO:0000259" key="14">
    <source>
        <dbReference type="PROSITE" id="PS50262"/>
    </source>
</evidence>
<evidence type="ECO:0000256" key="5">
    <source>
        <dbReference type="ARBA" id="ARBA00022989"/>
    </source>
</evidence>
<protein>
    <submittedName>
        <fullName evidence="15">Tyramine receptor 2</fullName>
    </submittedName>
</protein>
<evidence type="ECO:0000256" key="1">
    <source>
        <dbReference type="ARBA" id="ARBA00004651"/>
    </source>
</evidence>
<keyword evidence="5 13" id="KW-1133">Transmembrane helix</keyword>
<feature type="transmembrane region" description="Helical" evidence="13">
    <location>
        <begin position="446"/>
        <end position="468"/>
    </location>
</feature>
<dbReference type="Pfam" id="PF00001">
    <property type="entry name" value="7tm_1"/>
    <property type="match status" value="1"/>
</dbReference>
<dbReference type="PRINTS" id="PR00237">
    <property type="entry name" value="GPCRRHODOPSN"/>
</dbReference>
<organism evidence="15 16">
    <name type="scientific">Eufriesea mexicana</name>
    <dbReference type="NCBI Taxonomy" id="516756"/>
    <lineage>
        <taxon>Eukaryota</taxon>
        <taxon>Metazoa</taxon>
        <taxon>Ecdysozoa</taxon>
        <taxon>Arthropoda</taxon>
        <taxon>Hexapoda</taxon>
        <taxon>Insecta</taxon>
        <taxon>Pterygota</taxon>
        <taxon>Neoptera</taxon>
        <taxon>Endopterygota</taxon>
        <taxon>Hymenoptera</taxon>
        <taxon>Apocrita</taxon>
        <taxon>Aculeata</taxon>
        <taxon>Apoidea</taxon>
        <taxon>Anthophila</taxon>
        <taxon>Apidae</taxon>
        <taxon>Eufriesea</taxon>
    </lineage>
</organism>
<evidence type="ECO:0000313" key="16">
    <source>
        <dbReference type="Proteomes" id="UP000250275"/>
    </source>
</evidence>
<accession>A0A310S7D4</accession>
<feature type="transmembrane region" description="Helical" evidence="13">
    <location>
        <begin position="234"/>
        <end position="257"/>
    </location>
</feature>
<keyword evidence="7 13" id="KW-0472">Membrane</keyword>
<evidence type="ECO:0000256" key="7">
    <source>
        <dbReference type="ARBA" id="ARBA00023136"/>
    </source>
</evidence>
<dbReference type="PROSITE" id="PS50262">
    <property type="entry name" value="G_PROTEIN_RECEP_F1_2"/>
    <property type="match status" value="1"/>
</dbReference>
<evidence type="ECO:0000256" key="3">
    <source>
        <dbReference type="ARBA" id="ARBA00022475"/>
    </source>
</evidence>
<feature type="transmembrane region" description="Helical" evidence="13">
    <location>
        <begin position="155"/>
        <end position="180"/>
    </location>
</feature>
<evidence type="ECO:0000313" key="15">
    <source>
        <dbReference type="EMBL" id="OAD52348.1"/>
    </source>
</evidence>
<gene>
    <name evidence="15" type="ORF">WN48_01871</name>
</gene>
<feature type="region of interest" description="Disordered" evidence="12">
    <location>
        <begin position="313"/>
        <end position="382"/>
    </location>
</feature>
<keyword evidence="3" id="KW-1003">Cell membrane</keyword>
<dbReference type="GO" id="GO:0004989">
    <property type="term" value="F:octopamine receptor activity"/>
    <property type="evidence" value="ECO:0007669"/>
    <property type="project" value="InterPro"/>
</dbReference>
<name>A0A310S7D4_9HYME</name>
<dbReference type="EMBL" id="KQ773785">
    <property type="protein sequence ID" value="OAD52348.1"/>
    <property type="molecule type" value="Genomic_DNA"/>
</dbReference>
<feature type="transmembrane region" description="Helical" evidence="13">
    <location>
        <begin position="192"/>
        <end position="213"/>
    </location>
</feature>
<keyword evidence="9" id="KW-0325">Glycoprotein</keyword>
<reference evidence="15 16" key="1">
    <citation type="submission" date="2015-07" db="EMBL/GenBank/DDBJ databases">
        <title>The genome of Eufriesea mexicana.</title>
        <authorList>
            <person name="Pan H."/>
            <person name="Kapheim K."/>
        </authorList>
    </citation>
    <scope>NUCLEOTIDE SEQUENCE [LARGE SCALE GENOMIC DNA]</scope>
    <source>
        <strain evidence="15">0111107269</strain>
        <tissue evidence="15">Whole body</tissue>
    </source>
</reference>
<sequence length="603" mass="67101">MKRLESIDISAREWGRALANGMPRLEDPQTCSLPRASDLVPIMAPFPPLRAAFAECFWVKSSPHPDALYASPVCVWSGLDNMNSSGESGGTMTEDYEVTGCGPPEEETGSNLPVWEAAAASLTLGFLVLATVLGNALVILSVFTYRPLRIVQNFFIVSLAVADLAVAILVMPFNVAYLLLGKWIFGIHLCKLWLTCDVLCCTASILNLCAIALDRYWAITDPINYAQKRTLKRVLATIAGVWILSGAISSPPLAGWNDWPEELEPGTPCQLTRRQGYVIYSSLGSFFIPLLLMSLVYLEIFLATRRRLRERARQSRLNAVQSTRHREADDAEESVSSETNHNERSTPRSHAKPSLIDDEPTEVTIGGGGNVTTSSRRTVGGSRVPATTTTVYQFIEERQRISLSKERRAARTLGVIMGVFVVCWLPFFLMYVIVPFCPACCPSDRIVYFITWLGYVNSALNPLIYTIFNLDYRRAFRRLLPETTMKLRSAWDWSSRETKTTTKEMRVRLASGSRSVEDGPSRCVGWSREVETSPRICEKIEMEGGRTTGKGRDAFHPGPASDSSALLFKIGRGFTEDSRESRTPSIVEDLGTWSLQSETDFKN</sequence>
<keyword evidence="8 11" id="KW-0675">Receptor</keyword>
<evidence type="ECO:0000256" key="6">
    <source>
        <dbReference type="ARBA" id="ARBA00023040"/>
    </source>
</evidence>
<dbReference type="SUPFAM" id="SSF81321">
    <property type="entry name" value="Family A G protein-coupled receptor-like"/>
    <property type="match status" value="1"/>
</dbReference>
<dbReference type="SMART" id="SM01381">
    <property type="entry name" value="7TM_GPCR_Srsx"/>
    <property type="match status" value="1"/>
</dbReference>
<comment type="similarity">
    <text evidence="2 11">Belongs to the G-protein coupled receptor 1 family.</text>
</comment>
<keyword evidence="16" id="KW-1185">Reference proteome</keyword>
<evidence type="ECO:0000256" key="8">
    <source>
        <dbReference type="ARBA" id="ARBA00023170"/>
    </source>
</evidence>
<dbReference type="CDD" id="cd15060">
    <property type="entry name" value="7tmA_tyramine_octopamine_R-like"/>
    <property type="match status" value="1"/>
</dbReference>
<evidence type="ECO:0000256" key="4">
    <source>
        <dbReference type="ARBA" id="ARBA00022692"/>
    </source>
</evidence>
<proteinExistence type="inferred from homology"/>
<dbReference type="PRINTS" id="PR00664">
    <property type="entry name" value="OCTOPAMINER"/>
</dbReference>
<dbReference type="PANTHER" id="PTHR24248">
    <property type="entry name" value="ADRENERGIC RECEPTOR-RELATED G-PROTEIN COUPLED RECEPTOR"/>
    <property type="match status" value="1"/>
</dbReference>